<reference evidence="9 10" key="1">
    <citation type="journal article" date="2015" name="Genome Biol. Evol.">
        <title>Comparative Genomics of a Bacterivorous Green Alga Reveals Evolutionary Causalities and Consequences of Phago-Mixotrophic Mode of Nutrition.</title>
        <authorList>
            <person name="Burns J.A."/>
            <person name="Paasch A."/>
            <person name="Narechania A."/>
            <person name="Kim E."/>
        </authorList>
    </citation>
    <scope>NUCLEOTIDE SEQUENCE [LARGE SCALE GENOMIC DNA]</scope>
    <source>
        <strain evidence="9 10">PLY_AMNH</strain>
    </source>
</reference>
<dbReference type="Pfam" id="PF00230">
    <property type="entry name" value="MIP"/>
    <property type="match status" value="1"/>
</dbReference>
<evidence type="ECO:0008006" key="11">
    <source>
        <dbReference type="Google" id="ProtNLM"/>
    </source>
</evidence>
<keyword evidence="5 8" id="KW-1133">Transmembrane helix</keyword>
<dbReference type="Proteomes" id="UP001190700">
    <property type="component" value="Unassembled WGS sequence"/>
</dbReference>
<keyword evidence="3 7" id="KW-0813">Transport</keyword>
<dbReference type="AlphaFoldDB" id="A0AAE0G137"/>
<keyword evidence="10" id="KW-1185">Reference proteome</keyword>
<evidence type="ECO:0000256" key="1">
    <source>
        <dbReference type="ARBA" id="ARBA00004141"/>
    </source>
</evidence>
<evidence type="ECO:0000256" key="8">
    <source>
        <dbReference type="SAM" id="Phobius"/>
    </source>
</evidence>
<feature type="transmembrane region" description="Helical" evidence="8">
    <location>
        <begin position="181"/>
        <end position="202"/>
    </location>
</feature>
<evidence type="ECO:0000256" key="2">
    <source>
        <dbReference type="ARBA" id="ARBA00006175"/>
    </source>
</evidence>
<dbReference type="GO" id="GO:0005886">
    <property type="term" value="C:plasma membrane"/>
    <property type="evidence" value="ECO:0007669"/>
    <property type="project" value="TreeGrafter"/>
</dbReference>
<feature type="transmembrane region" description="Helical" evidence="8">
    <location>
        <begin position="214"/>
        <end position="233"/>
    </location>
</feature>
<dbReference type="PRINTS" id="PR00783">
    <property type="entry name" value="MINTRINSICP"/>
</dbReference>
<dbReference type="PANTHER" id="PTHR43829">
    <property type="entry name" value="AQUAPORIN OR AQUAGLYCEROPORIN RELATED"/>
    <property type="match status" value="1"/>
</dbReference>
<evidence type="ECO:0000256" key="6">
    <source>
        <dbReference type="ARBA" id="ARBA00023136"/>
    </source>
</evidence>
<dbReference type="EMBL" id="LGRX02010818">
    <property type="protein sequence ID" value="KAK3269654.1"/>
    <property type="molecule type" value="Genomic_DNA"/>
</dbReference>
<dbReference type="PANTHER" id="PTHR43829:SF9">
    <property type="entry name" value="AQUAPORIN-9"/>
    <property type="match status" value="1"/>
</dbReference>
<comment type="similarity">
    <text evidence="2 7">Belongs to the MIP/aquaporin (TC 1.A.8) family.</text>
</comment>
<evidence type="ECO:0000256" key="5">
    <source>
        <dbReference type="ARBA" id="ARBA00022989"/>
    </source>
</evidence>
<gene>
    <name evidence="9" type="ORF">CYMTET_21917</name>
</gene>
<organism evidence="9 10">
    <name type="scientific">Cymbomonas tetramitiformis</name>
    <dbReference type="NCBI Taxonomy" id="36881"/>
    <lineage>
        <taxon>Eukaryota</taxon>
        <taxon>Viridiplantae</taxon>
        <taxon>Chlorophyta</taxon>
        <taxon>Pyramimonadophyceae</taxon>
        <taxon>Pyramimonadales</taxon>
        <taxon>Pyramimonadaceae</taxon>
        <taxon>Cymbomonas</taxon>
    </lineage>
</organism>
<dbReference type="InterPro" id="IPR000425">
    <property type="entry name" value="MIP"/>
</dbReference>
<name>A0AAE0G137_9CHLO</name>
<dbReference type="CDD" id="cd00333">
    <property type="entry name" value="MIP"/>
    <property type="match status" value="1"/>
</dbReference>
<proteinExistence type="inferred from homology"/>
<feature type="transmembrane region" description="Helical" evidence="8">
    <location>
        <begin position="51"/>
        <end position="69"/>
    </location>
</feature>
<feature type="transmembrane region" description="Helical" evidence="8">
    <location>
        <begin position="100"/>
        <end position="121"/>
    </location>
</feature>
<comment type="caution">
    <text evidence="9">The sequence shown here is derived from an EMBL/GenBank/DDBJ whole genome shotgun (WGS) entry which is preliminary data.</text>
</comment>
<dbReference type="GO" id="GO:0015250">
    <property type="term" value="F:water channel activity"/>
    <property type="evidence" value="ECO:0007669"/>
    <property type="project" value="TreeGrafter"/>
</dbReference>
<evidence type="ECO:0000313" key="9">
    <source>
        <dbReference type="EMBL" id="KAK3269654.1"/>
    </source>
</evidence>
<sequence>MFRGDIQGELEESEQRKAMSQFAAEAFGTYFIVVIGCGSVCSAVLTGALQGLWQVAVVWAFGVSLAIYATGSISGAHLNPSVSFAFALLRPWDFPWSKMFLYWAAQIFGAVLGGATNYLIFKELIVEFERVNGIERGSSSSVMSAMIFGEYYPNPGLQYSVHDGELETGDRGWSYHTVSTATALGVEAWGTGILMFFILALTDPHNKTLVTKDFAPFFIGFTVAVLIAVYAPITQAGFNPARDLGPRIVAYFAGWGEIAIPGPRGGFWIYVLGPLIGAPCGGALYDFLFAASVRAS</sequence>
<dbReference type="PROSITE" id="PS00221">
    <property type="entry name" value="MIP"/>
    <property type="match status" value="1"/>
</dbReference>
<accession>A0AAE0G137</accession>
<protein>
    <recommendedName>
        <fullName evidence="11">Aquaporin</fullName>
    </recommendedName>
</protein>
<feature type="transmembrane region" description="Helical" evidence="8">
    <location>
        <begin position="22"/>
        <end position="45"/>
    </location>
</feature>
<dbReference type="Gene3D" id="1.20.1080.10">
    <property type="entry name" value="Glycerol uptake facilitator protein"/>
    <property type="match status" value="1"/>
</dbReference>
<evidence type="ECO:0000256" key="3">
    <source>
        <dbReference type="ARBA" id="ARBA00022448"/>
    </source>
</evidence>
<evidence type="ECO:0000313" key="10">
    <source>
        <dbReference type="Proteomes" id="UP001190700"/>
    </source>
</evidence>
<dbReference type="SUPFAM" id="SSF81338">
    <property type="entry name" value="Aquaporin-like"/>
    <property type="match status" value="1"/>
</dbReference>
<dbReference type="InterPro" id="IPR023271">
    <property type="entry name" value="Aquaporin-like"/>
</dbReference>
<evidence type="ECO:0000256" key="4">
    <source>
        <dbReference type="ARBA" id="ARBA00022692"/>
    </source>
</evidence>
<dbReference type="GO" id="GO:0015254">
    <property type="term" value="F:glycerol channel activity"/>
    <property type="evidence" value="ECO:0007669"/>
    <property type="project" value="TreeGrafter"/>
</dbReference>
<dbReference type="InterPro" id="IPR022357">
    <property type="entry name" value="MIP_CS"/>
</dbReference>
<keyword evidence="6 8" id="KW-0472">Membrane</keyword>
<dbReference type="InterPro" id="IPR050363">
    <property type="entry name" value="MIP/Aquaporin"/>
</dbReference>
<keyword evidence="4 7" id="KW-0812">Transmembrane</keyword>
<evidence type="ECO:0000256" key="7">
    <source>
        <dbReference type="RuleBase" id="RU000477"/>
    </source>
</evidence>
<feature type="transmembrane region" description="Helical" evidence="8">
    <location>
        <begin position="267"/>
        <end position="291"/>
    </location>
</feature>
<comment type="subcellular location">
    <subcellularLocation>
        <location evidence="1">Membrane</location>
        <topology evidence="1">Multi-pass membrane protein</topology>
    </subcellularLocation>
</comment>